<dbReference type="PANTHER" id="PTHR43572">
    <property type="entry name" value="CHAPERONE PROTEIN CLPD, CHLOROPLASTIC"/>
    <property type="match status" value="1"/>
</dbReference>
<dbReference type="InterPro" id="IPR051650">
    <property type="entry name" value="SL_signaling_regulator"/>
</dbReference>
<keyword evidence="1" id="KW-0677">Repeat</keyword>
<evidence type="ECO:0000256" key="1">
    <source>
        <dbReference type="PROSITE-ProRule" id="PRU01251"/>
    </source>
</evidence>
<feature type="domain" description="Clp R" evidence="2">
    <location>
        <begin position="7"/>
        <end position="173"/>
    </location>
</feature>
<organism evidence="3 4">
    <name type="scientific">Crotalaria pallida</name>
    <name type="common">Smooth rattlebox</name>
    <name type="synonym">Crotalaria striata</name>
    <dbReference type="NCBI Taxonomy" id="3830"/>
    <lineage>
        <taxon>Eukaryota</taxon>
        <taxon>Viridiplantae</taxon>
        <taxon>Streptophyta</taxon>
        <taxon>Embryophyta</taxon>
        <taxon>Tracheophyta</taxon>
        <taxon>Spermatophyta</taxon>
        <taxon>Magnoliopsida</taxon>
        <taxon>eudicotyledons</taxon>
        <taxon>Gunneridae</taxon>
        <taxon>Pentapetalae</taxon>
        <taxon>rosids</taxon>
        <taxon>fabids</taxon>
        <taxon>Fabales</taxon>
        <taxon>Fabaceae</taxon>
        <taxon>Papilionoideae</taxon>
        <taxon>50 kb inversion clade</taxon>
        <taxon>genistoids sensu lato</taxon>
        <taxon>core genistoids</taxon>
        <taxon>Crotalarieae</taxon>
        <taxon>Crotalaria</taxon>
    </lineage>
</organism>
<sequence length="173" mass="18610">MTTQSALQQRLITNEAATIVQQAVALAKSCGHAEVTPVHVASSMLAVTNGLLRTVCLQSHDAHPLQVRALELCFNVGINRLPLDSTSSTMSMLDSDSHHSPRLSNALVAAFKRALADQLHLHGFPENQQQPLLEVEVEVEQLVGSILDDPSVSSVMRDAGFSSSQVKNIVLLP</sequence>
<dbReference type="EMBL" id="JAYWIO010000008">
    <property type="protein sequence ID" value="KAK7244837.1"/>
    <property type="molecule type" value="Genomic_DNA"/>
</dbReference>
<comment type="caution">
    <text evidence="3">The sequence shown here is derived from an EMBL/GenBank/DDBJ whole genome shotgun (WGS) entry which is preliminary data.</text>
</comment>
<accession>A0AAN9E7Y6</accession>
<dbReference type="SUPFAM" id="SSF81923">
    <property type="entry name" value="Double Clp-N motif"/>
    <property type="match status" value="1"/>
</dbReference>
<gene>
    <name evidence="3" type="ORF">RIF29_39664</name>
</gene>
<dbReference type="PROSITE" id="PS51903">
    <property type="entry name" value="CLP_R"/>
    <property type="match status" value="1"/>
</dbReference>
<dbReference type="AlphaFoldDB" id="A0AAN9E7Y6"/>
<dbReference type="InterPro" id="IPR036628">
    <property type="entry name" value="Clp_N_dom_sf"/>
</dbReference>
<evidence type="ECO:0000313" key="4">
    <source>
        <dbReference type="Proteomes" id="UP001372338"/>
    </source>
</evidence>
<evidence type="ECO:0000313" key="3">
    <source>
        <dbReference type="EMBL" id="KAK7244837.1"/>
    </source>
</evidence>
<proteinExistence type="predicted"/>
<reference evidence="3 4" key="1">
    <citation type="submission" date="2024-01" db="EMBL/GenBank/DDBJ databases">
        <title>The genomes of 5 underutilized Papilionoideae crops provide insights into root nodulation and disease resistanc.</title>
        <authorList>
            <person name="Yuan L."/>
        </authorList>
    </citation>
    <scope>NUCLEOTIDE SEQUENCE [LARGE SCALE GENOMIC DNA]</scope>
    <source>
        <strain evidence="3">ZHUSHIDOU_FW_LH</strain>
        <tissue evidence="3">Leaf</tissue>
    </source>
</reference>
<keyword evidence="4" id="KW-1185">Reference proteome</keyword>
<dbReference type="PANTHER" id="PTHR43572:SF31">
    <property type="entry name" value="PROTEIN SMAX1-LIKE 3"/>
    <property type="match status" value="1"/>
</dbReference>
<name>A0AAN9E7Y6_CROPI</name>
<protein>
    <recommendedName>
        <fullName evidence="2">Clp R domain-containing protein</fullName>
    </recommendedName>
</protein>
<evidence type="ECO:0000259" key="2">
    <source>
        <dbReference type="PROSITE" id="PS51903"/>
    </source>
</evidence>
<dbReference type="Gene3D" id="1.10.1780.10">
    <property type="entry name" value="Clp, N-terminal domain"/>
    <property type="match status" value="1"/>
</dbReference>
<dbReference type="InterPro" id="IPR004176">
    <property type="entry name" value="Clp_R_N"/>
</dbReference>
<dbReference type="Proteomes" id="UP001372338">
    <property type="component" value="Unassembled WGS sequence"/>
</dbReference>